<keyword evidence="4" id="KW-1185">Reference proteome</keyword>
<dbReference type="CDD" id="cd06257">
    <property type="entry name" value="DnaJ"/>
    <property type="match status" value="1"/>
</dbReference>
<dbReference type="InterPro" id="IPR036869">
    <property type="entry name" value="J_dom_sf"/>
</dbReference>
<dbReference type="InterPro" id="IPR018253">
    <property type="entry name" value="DnaJ_domain_CS"/>
</dbReference>
<dbReference type="InterPro" id="IPR050817">
    <property type="entry name" value="DjlA_DnaK_co-chaperone"/>
</dbReference>
<accession>A0A8H6MA35</accession>
<gene>
    <name evidence="3" type="ORF">DFP72DRAFT_878977</name>
</gene>
<dbReference type="SMART" id="SM00271">
    <property type="entry name" value="DnaJ"/>
    <property type="match status" value="1"/>
</dbReference>
<evidence type="ECO:0000256" key="1">
    <source>
        <dbReference type="SAM" id="MobiDB-lite"/>
    </source>
</evidence>
<feature type="region of interest" description="Disordered" evidence="1">
    <location>
        <begin position="185"/>
        <end position="209"/>
    </location>
</feature>
<dbReference type="SUPFAM" id="SSF46565">
    <property type="entry name" value="Chaperone J-domain"/>
    <property type="match status" value="1"/>
</dbReference>
<reference evidence="3 4" key="1">
    <citation type="submission" date="2020-07" db="EMBL/GenBank/DDBJ databases">
        <title>Comparative genomics of pyrophilous fungi reveals a link between fire events and developmental genes.</title>
        <authorList>
            <consortium name="DOE Joint Genome Institute"/>
            <person name="Steindorff A.S."/>
            <person name="Carver A."/>
            <person name="Calhoun S."/>
            <person name="Stillman K."/>
            <person name="Liu H."/>
            <person name="Lipzen A."/>
            <person name="Pangilinan J."/>
            <person name="Labutti K."/>
            <person name="Bruns T.D."/>
            <person name="Grigoriev I.V."/>
        </authorList>
    </citation>
    <scope>NUCLEOTIDE SEQUENCE [LARGE SCALE GENOMIC DNA]</scope>
    <source>
        <strain evidence="3 4">CBS 144469</strain>
    </source>
</reference>
<feature type="domain" description="J" evidence="2">
    <location>
        <begin position="9"/>
        <end position="80"/>
    </location>
</feature>
<dbReference type="Gene3D" id="1.10.287.110">
    <property type="entry name" value="DnaJ domain"/>
    <property type="match status" value="1"/>
</dbReference>
<evidence type="ECO:0000313" key="4">
    <source>
        <dbReference type="Proteomes" id="UP000521943"/>
    </source>
</evidence>
<sequence>MPTQRSFLTFYDVLGIPKDAATDEIRKAYRKRALETHPDKLDINANEKEKQTAERQFHKVNEAFQTLGDASKRRRYDALLAFRTDPTLVSEDSARRKADRHEWARQQEEMSRRRVDAFRLKMSKERLRKEETNDNVKEEVKEEEVKEEMKRKPEVRVKKVADVLQELSNENPDFAARREAILKRKAEREKAAKQLQTPPPTPTVESPSS</sequence>
<protein>
    <submittedName>
        <fullName evidence="3">DnaJ domain-containing protein</fullName>
    </submittedName>
</protein>
<dbReference type="OrthoDB" id="442087at2759"/>
<dbReference type="PROSITE" id="PS00636">
    <property type="entry name" value="DNAJ_1"/>
    <property type="match status" value="1"/>
</dbReference>
<proteinExistence type="predicted"/>
<evidence type="ECO:0000313" key="3">
    <source>
        <dbReference type="EMBL" id="KAF6761553.1"/>
    </source>
</evidence>
<dbReference type="EMBL" id="JACGCI010000009">
    <property type="protein sequence ID" value="KAF6761553.1"/>
    <property type="molecule type" value="Genomic_DNA"/>
</dbReference>
<organism evidence="3 4">
    <name type="scientific">Ephemerocybe angulata</name>
    <dbReference type="NCBI Taxonomy" id="980116"/>
    <lineage>
        <taxon>Eukaryota</taxon>
        <taxon>Fungi</taxon>
        <taxon>Dikarya</taxon>
        <taxon>Basidiomycota</taxon>
        <taxon>Agaricomycotina</taxon>
        <taxon>Agaricomycetes</taxon>
        <taxon>Agaricomycetidae</taxon>
        <taxon>Agaricales</taxon>
        <taxon>Agaricineae</taxon>
        <taxon>Psathyrellaceae</taxon>
        <taxon>Ephemerocybe</taxon>
    </lineage>
</organism>
<dbReference type="InterPro" id="IPR001623">
    <property type="entry name" value="DnaJ_domain"/>
</dbReference>
<comment type="caution">
    <text evidence="3">The sequence shown here is derived from an EMBL/GenBank/DDBJ whole genome shotgun (WGS) entry which is preliminary data.</text>
</comment>
<dbReference type="Proteomes" id="UP000521943">
    <property type="component" value="Unassembled WGS sequence"/>
</dbReference>
<dbReference type="PRINTS" id="PR00625">
    <property type="entry name" value="JDOMAIN"/>
</dbReference>
<dbReference type="PANTHER" id="PTHR24074">
    <property type="entry name" value="CO-CHAPERONE PROTEIN DJLA"/>
    <property type="match status" value="1"/>
</dbReference>
<feature type="region of interest" description="Disordered" evidence="1">
    <location>
        <begin position="126"/>
        <end position="153"/>
    </location>
</feature>
<evidence type="ECO:0000259" key="2">
    <source>
        <dbReference type="PROSITE" id="PS50076"/>
    </source>
</evidence>
<dbReference type="AlphaFoldDB" id="A0A8H6MA35"/>
<dbReference type="PROSITE" id="PS50076">
    <property type="entry name" value="DNAJ_2"/>
    <property type="match status" value="1"/>
</dbReference>
<feature type="region of interest" description="Disordered" evidence="1">
    <location>
        <begin position="92"/>
        <end position="112"/>
    </location>
</feature>
<name>A0A8H6MA35_9AGAR</name>
<dbReference type="Pfam" id="PF00226">
    <property type="entry name" value="DnaJ"/>
    <property type="match status" value="1"/>
</dbReference>